<feature type="domain" description="Thiamine pyrophosphate enzyme N-terminal TPP-binding" evidence="6">
    <location>
        <begin position="6"/>
        <end position="119"/>
    </location>
</feature>
<dbReference type="Proteomes" id="UP001228171">
    <property type="component" value="Unassembled WGS sequence"/>
</dbReference>
<feature type="domain" description="Thiamine pyrophosphate enzyme central" evidence="4">
    <location>
        <begin position="192"/>
        <end position="303"/>
    </location>
</feature>
<sequence length="555" mass="60583">MNNIIHGGQAIVDSLQLHGVSRTYVVPGESYLSVLDGLYNADIQTVVCRHEAACTYMADAHGKFTGQPGIAMVTRGPGAAQAYTGIHTAWQDGVPLILFVGLIPVADRDRESFQEFDPKQWFSSQCKRVFILDEVSRASEIVAKAFHAALEGRPGPVVVGLPEDIIQQEFHGQLHPVIPVAEGAVCNDNLDVILNALSAAEKPLIFAGGQNWTTEASVQLTKFAEDNCIPVIHDWRASDRVAFDSPAHAGYLGYGRSDECAALIETADILLTIGTVLGDVASDGYKLRQSFDKPNYIVNLDTSLRGHSGSVTEHIVASPISFIKAISQASITASESRDSWFKYCHEQQRKDCAFPETLAAIDNVEKEDTYQKYASMTQVIEALTEQLPTDTVYSFGAGNHCLWAQRYLPTHTFPSQLSTRNGAMGYSLPSGIVAALESPERLSIVITGDGEFMMNEAELSTSIRYNAPVLIILMDNQQFGTIRQHQEAHYPDRVSGTQLQNPDFAALANAFGAHGIRITSNNDIKASVTEAIHVVTKERKTVLLHVITDPDELTP</sequence>
<dbReference type="InterPro" id="IPR029061">
    <property type="entry name" value="THDP-binding"/>
</dbReference>
<feature type="domain" description="Thiamine pyrophosphate enzyme TPP-binding" evidence="5">
    <location>
        <begin position="396"/>
        <end position="546"/>
    </location>
</feature>
<evidence type="ECO:0000259" key="4">
    <source>
        <dbReference type="Pfam" id="PF00205"/>
    </source>
</evidence>
<dbReference type="PANTHER" id="PTHR18968">
    <property type="entry name" value="THIAMINE PYROPHOSPHATE ENZYMES"/>
    <property type="match status" value="1"/>
</dbReference>
<evidence type="ECO:0000256" key="3">
    <source>
        <dbReference type="RuleBase" id="RU362132"/>
    </source>
</evidence>
<keyword evidence="2 3" id="KW-0786">Thiamine pyrophosphate</keyword>
<name>A0ABT9HD10_9GAMM</name>
<protein>
    <submittedName>
        <fullName evidence="7">Thiamine pyrophosphate-binding protein</fullName>
    </submittedName>
</protein>
<evidence type="ECO:0000259" key="6">
    <source>
        <dbReference type="Pfam" id="PF02776"/>
    </source>
</evidence>
<dbReference type="PANTHER" id="PTHR18968:SF120">
    <property type="entry name" value="ACETOLACTATE SYNTHASE LARGE SUBUNIT"/>
    <property type="match status" value="1"/>
</dbReference>
<organism evidence="7 8">
    <name type="scientific">Psychrobacter faecalis</name>
    <dbReference type="NCBI Taxonomy" id="180588"/>
    <lineage>
        <taxon>Bacteria</taxon>
        <taxon>Pseudomonadati</taxon>
        <taxon>Pseudomonadota</taxon>
        <taxon>Gammaproteobacteria</taxon>
        <taxon>Moraxellales</taxon>
        <taxon>Moraxellaceae</taxon>
        <taxon>Psychrobacter</taxon>
    </lineage>
</organism>
<evidence type="ECO:0000256" key="1">
    <source>
        <dbReference type="ARBA" id="ARBA00007812"/>
    </source>
</evidence>
<dbReference type="InterPro" id="IPR045229">
    <property type="entry name" value="TPP_enz"/>
</dbReference>
<dbReference type="SUPFAM" id="SSF52467">
    <property type="entry name" value="DHS-like NAD/FAD-binding domain"/>
    <property type="match status" value="1"/>
</dbReference>
<dbReference type="RefSeq" id="WP_289051271.1">
    <property type="nucleotide sequence ID" value="NZ_JAVAJI010000001.1"/>
</dbReference>
<dbReference type="Pfam" id="PF00205">
    <property type="entry name" value="TPP_enzyme_M"/>
    <property type="match status" value="1"/>
</dbReference>
<comment type="similarity">
    <text evidence="1 3">Belongs to the TPP enzyme family.</text>
</comment>
<dbReference type="InterPro" id="IPR012000">
    <property type="entry name" value="Thiamin_PyroP_enz_cen_dom"/>
</dbReference>
<evidence type="ECO:0000259" key="5">
    <source>
        <dbReference type="Pfam" id="PF02775"/>
    </source>
</evidence>
<dbReference type="InterPro" id="IPR012001">
    <property type="entry name" value="Thiamin_PyroP_enz_TPP-bd_dom"/>
</dbReference>
<dbReference type="CDD" id="cd07035">
    <property type="entry name" value="TPP_PYR_POX_like"/>
    <property type="match status" value="1"/>
</dbReference>
<dbReference type="CDD" id="cd00568">
    <property type="entry name" value="TPP_enzymes"/>
    <property type="match status" value="1"/>
</dbReference>
<dbReference type="InterPro" id="IPR011766">
    <property type="entry name" value="TPP_enzyme_TPP-bd"/>
</dbReference>
<dbReference type="InterPro" id="IPR029035">
    <property type="entry name" value="DHS-like_NAD/FAD-binding_dom"/>
</dbReference>
<evidence type="ECO:0000256" key="2">
    <source>
        <dbReference type="ARBA" id="ARBA00023052"/>
    </source>
</evidence>
<dbReference type="Pfam" id="PF02775">
    <property type="entry name" value="TPP_enzyme_C"/>
    <property type="match status" value="1"/>
</dbReference>
<dbReference type="Gene3D" id="3.40.50.970">
    <property type="match status" value="2"/>
</dbReference>
<accession>A0ABT9HD10</accession>
<dbReference type="SUPFAM" id="SSF52518">
    <property type="entry name" value="Thiamin diphosphate-binding fold (THDP-binding)"/>
    <property type="match status" value="2"/>
</dbReference>
<dbReference type="Gene3D" id="3.40.50.1220">
    <property type="entry name" value="TPP-binding domain"/>
    <property type="match status" value="1"/>
</dbReference>
<dbReference type="Pfam" id="PF02776">
    <property type="entry name" value="TPP_enzyme_N"/>
    <property type="match status" value="1"/>
</dbReference>
<gene>
    <name evidence="7" type="ORF">Q8P09_00965</name>
</gene>
<dbReference type="NCBIfam" id="NF006052">
    <property type="entry name" value="PRK08199.1"/>
    <property type="match status" value="1"/>
</dbReference>
<dbReference type="EMBL" id="JAVAJI010000001">
    <property type="protein sequence ID" value="MDP4543654.1"/>
    <property type="molecule type" value="Genomic_DNA"/>
</dbReference>
<keyword evidence="8" id="KW-1185">Reference proteome</keyword>
<reference evidence="7 8" key="1">
    <citation type="submission" date="2023-08" db="EMBL/GenBank/DDBJ databases">
        <authorList>
            <person name="Kumar R."/>
        </authorList>
    </citation>
    <scope>NUCLEOTIDE SEQUENCE [LARGE SCALE GENOMIC DNA]</scope>
    <source>
        <strain evidence="7 8">LUR13</strain>
    </source>
</reference>
<comment type="caution">
    <text evidence="7">The sequence shown here is derived from an EMBL/GenBank/DDBJ whole genome shotgun (WGS) entry which is preliminary data.</text>
</comment>
<proteinExistence type="inferred from homology"/>
<evidence type="ECO:0000313" key="8">
    <source>
        <dbReference type="Proteomes" id="UP001228171"/>
    </source>
</evidence>
<evidence type="ECO:0000313" key="7">
    <source>
        <dbReference type="EMBL" id="MDP4543654.1"/>
    </source>
</evidence>